<dbReference type="KEGG" id="vg:26648369"/>
<evidence type="ECO:0008006" key="3">
    <source>
        <dbReference type="Google" id="ProtNLM"/>
    </source>
</evidence>
<reference evidence="1" key="1">
    <citation type="submission" date="2016-02" db="EMBL/GenBank/DDBJ databases">
        <authorList>
            <person name="Zhao X."/>
        </authorList>
    </citation>
    <scope>NUCLEOTIDE SEQUENCE [LARGE SCALE GENOMIC DNA]</scope>
</reference>
<dbReference type="Proteomes" id="UP000203117">
    <property type="component" value="Segment"/>
</dbReference>
<dbReference type="EMBL" id="KT321317">
    <property type="protein sequence ID" value="ALA45508.1"/>
    <property type="molecule type" value="Genomic_DNA"/>
</dbReference>
<evidence type="ECO:0000313" key="2">
    <source>
        <dbReference type="Proteomes" id="UP000203117"/>
    </source>
</evidence>
<protein>
    <recommendedName>
        <fullName evidence="3">RIIA-like protein</fullName>
    </recommendedName>
</protein>
<keyword evidence="2" id="KW-1185">Reference proteome</keyword>
<dbReference type="Gene3D" id="3.30.565.10">
    <property type="entry name" value="Histidine kinase-like ATPase, C-terminal domain"/>
    <property type="match status" value="1"/>
</dbReference>
<name>A0A0K2FIM9_9CAUD</name>
<accession>A0A0K2FIM9</accession>
<dbReference type="RefSeq" id="YP_009208691.1">
    <property type="nucleotide sequence ID" value="NC_028908.2"/>
</dbReference>
<organism evidence="1 2">
    <name type="scientific">Achromobacter phage phiAxp-3</name>
    <dbReference type="NCBI Taxonomy" id="1664247"/>
    <lineage>
        <taxon>Viruses</taxon>
        <taxon>Duplodnaviria</taxon>
        <taxon>Heunggongvirae</taxon>
        <taxon>Uroviricota</taxon>
        <taxon>Caudoviricetes</taxon>
        <taxon>Schitoviridae</taxon>
        <taxon>Rothmandenesvirinae</taxon>
        <taxon>Dongdastvirus</taxon>
        <taxon>Dongdastvirus Axp3</taxon>
    </lineage>
</organism>
<sequence length="851" mass="96081">MQVTHENSNITHVAMGGLEAIECGITGDAHFMHMLSASLYKDQQLAMVRETVCNALDAHIMVGKTDPIEITLNNEELIIKDFGPGIAHDMIGPIYGVYGASTKKNDGKQTGGFGLGCKSPWSYTDTFEVISCHEGKKAVYQMTKSSAEKAGKPSIKPIVANLPTTETGITVKIRMKSWADSGEIMKKLRNVLYYGGIPCILNGKLVETIEYEKMVSNWVVVNHRESNLNRPLLMVRYGNVTYPITEHAAYQKQMRVISQFMKSLPTCNTGYAMIFQAPPDSLAPTPSREELSMIDMTVDTLGKLLQVFVDELNQDGQTLVEERALARIRAAGEANVNDLLEFGEVVPKRKGYELISSQGYYDTRLARPITELGDLADLTIDSTYPGRHIPGFRKKDLSTRFEVVKNKLKSQWNDRLLKSYEKAFASSYGDQSKMQRQWATRNVLGWFVKKMLKHAPNMKMSELYVLGQGSHNSYRYRYSELSNVLVEFNQFSPAGFYHMLPFLFNRVILTHSRTTIVDRMWSHKDYRHTPGRAFGSIVVVLPRSPKRVQEARDFLSTIGASVVDMTSIHDWEADAFKPKARPAKDPNAPKTPKRVKKKGFLCLAAAVNENGAYQPYEFARDNPDAIRIEDPKFQVTLRGKSRDGYDHTLGDFRLHDSRLIARLYGEYGAICQKQTEIEAAEKLGAENIEPWVLDRVFKEMKTNKRIRHHLMYSIGKVRKLTANELGVGGMLSFLLDDPVLCEHYKMQNQLSKRDELLLALYESISEAVADPWGRFRHQPGNQKRAQEWKKLAEVLAVIPPAPHLVSLAQKLVGNVQVELLNTSNAGNLLRSKDTSDEKKDYIRNFIINAIG</sequence>
<evidence type="ECO:0000313" key="1">
    <source>
        <dbReference type="EMBL" id="ALA45508.1"/>
    </source>
</evidence>
<dbReference type="OrthoDB" id="306at10239"/>
<dbReference type="GeneID" id="26648369"/>
<proteinExistence type="predicted"/>
<dbReference type="SUPFAM" id="SSF55874">
    <property type="entry name" value="ATPase domain of HSP90 chaperone/DNA topoisomerase II/histidine kinase"/>
    <property type="match status" value="1"/>
</dbReference>
<dbReference type="InterPro" id="IPR036890">
    <property type="entry name" value="HATPase_C_sf"/>
</dbReference>
<gene>
    <name evidence="1" type="ORF">ADP65_00039</name>
</gene>